<comment type="caution">
    <text evidence="1">The sequence shown here is derived from an EMBL/GenBank/DDBJ whole genome shotgun (WGS) entry which is preliminary data.</text>
</comment>
<gene>
    <name evidence="1" type="ORF">AAIG11_13705</name>
</gene>
<organism evidence="1 2">
    <name type="scientific">Anoxynatronum sibiricum</name>
    <dbReference type="NCBI Taxonomy" id="210623"/>
    <lineage>
        <taxon>Bacteria</taxon>
        <taxon>Bacillati</taxon>
        <taxon>Bacillota</taxon>
        <taxon>Clostridia</taxon>
        <taxon>Eubacteriales</taxon>
        <taxon>Clostridiaceae</taxon>
        <taxon>Anoxynatronum</taxon>
    </lineage>
</organism>
<protein>
    <recommendedName>
        <fullName evidence="3">Glycosyltransferase</fullName>
    </recommendedName>
</protein>
<dbReference type="SUPFAM" id="SSF53448">
    <property type="entry name" value="Nucleotide-diphospho-sugar transferases"/>
    <property type="match status" value="1"/>
</dbReference>
<proteinExistence type="predicted"/>
<reference evidence="1 2" key="1">
    <citation type="submission" date="2024-04" db="EMBL/GenBank/DDBJ databases">
        <title>Genome sequencing and metabolic network reconstruction of aminoacids and betaine degradation by Anoxynatronum sibiricum.</title>
        <authorList>
            <person name="Detkova E.N."/>
            <person name="Boltjanskaja Y.V."/>
            <person name="Mardanov A.V."/>
            <person name="Kevbrin V."/>
        </authorList>
    </citation>
    <scope>NUCLEOTIDE SEQUENCE [LARGE SCALE GENOMIC DNA]</scope>
    <source>
        <strain evidence="1 2">Z-7981</strain>
    </source>
</reference>
<evidence type="ECO:0000313" key="2">
    <source>
        <dbReference type="Proteomes" id="UP001407405"/>
    </source>
</evidence>
<keyword evidence="2" id="KW-1185">Reference proteome</keyword>
<dbReference type="InterPro" id="IPR029044">
    <property type="entry name" value="Nucleotide-diphossugar_trans"/>
</dbReference>
<dbReference type="Gene3D" id="3.90.550.10">
    <property type="entry name" value="Spore Coat Polysaccharide Biosynthesis Protein SpsA, Chain A"/>
    <property type="match status" value="1"/>
</dbReference>
<sequence length="404" mass="46910">MKLGIVINVYVAADKNVYHTFDHPTYLDEFEKVETLSHTIQSINALEAIEEDVKLYLFGIDVSKATANDAIIEAKINKIVETSKYPYEIITNSHIAGNQKKYDSDFYSVENYSTIRNQGFLYAAEDDMDYVIQIDDDEILRESYLVTLRALLCQHSDKSIFTAPYEKNGTVMITTKDDLKSWEKFSSMNKDMTKLMSDPTIKESIFGFGGNMIIHKDVFETMFHPEDVTRGEDFSFLLATRLLYENGNALTATNKHDARYRSFFVPDQALTIIHKPPYEAKKEYLFYLEKNLTRFIYDWGRFKSQSHLDSQGLESLSFYMSKMIDHHNMKDKVGEILEELSARHDNKKLNELRDKLYLIIDQVSQENLYDKFARRQKEYTDLVKTIKAASNNPSKENRASDTTQ</sequence>
<dbReference type="EMBL" id="JBCITM010000017">
    <property type="protein sequence ID" value="MEN1761539.1"/>
    <property type="molecule type" value="Genomic_DNA"/>
</dbReference>
<dbReference type="Proteomes" id="UP001407405">
    <property type="component" value="Unassembled WGS sequence"/>
</dbReference>
<evidence type="ECO:0008006" key="3">
    <source>
        <dbReference type="Google" id="ProtNLM"/>
    </source>
</evidence>
<name>A0ABU9VZK5_9CLOT</name>
<evidence type="ECO:0000313" key="1">
    <source>
        <dbReference type="EMBL" id="MEN1761539.1"/>
    </source>
</evidence>
<dbReference type="RefSeq" id="WP_343186825.1">
    <property type="nucleotide sequence ID" value="NZ_JBCITM010000017.1"/>
</dbReference>
<accession>A0ABU9VZK5</accession>